<feature type="region of interest" description="Disordered" evidence="3">
    <location>
        <begin position="1346"/>
        <end position="1367"/>
    </location>
</feature>
<dbReference type="PANTHER" id="PTHR10648">
    <property type="entry name" value="SERINE/THREONINE-PROTEIN PHOSPHATASE PP2A 65 KDA REGULATORY SUBUNIT"/>
    <property type="match status" value="1"/>
</dbReference>
<feature type="compositionally biased region" description="Polar residues" evidence="3">
    <location>
        <begin position="554"/>
        <end position="567"/>
    </location>
</feature>
<dbReference type="PANTHER" id="PTHR10648:SF1">
    <property type="entry name" value="SERINE_THREONINE-PROTEIN PHOSPHATASE 4 REGULATORY SUBUNIT 1"/>
    <property type="match status" value="1"/>
</dbReference>
<reference evidence="4" key="1">
    <citation type="journal article" date="2023" name="BMC Genomics">
        <title>Chromosome-level genome assemblies of Cutaneotrichosporon spp. (Trichosporonales, Basidiomycota) reveal imbalanced evolution between nucleotide sequences and chromosome synteny.</title>
        <authorList>
            <person name="Kobayashi Y."/>
            <person name="Kayamori A."/>
            <person name="Aoki K."/>
            <person name="Shiwa Y."/>
            <person name="Matsutani M."/>
            <person name="Fujita N."/>
            <person name="Sugita T."/>
            <person name="Iwasaki W."/>
            <person name="Tanaka N."/>
            <person name="Takashima M."/>
        </authorList>
    </citation>
    <scope>NUCLEOTIDE SEQUENCE</scope>
    <source>
        <strain evidence="4">HIS019</strain>
    </source>
</reference>
<evidence type="ECO:0000256" key="3">
    <source>
        <dbReference type="SAM" id="MobiDB-lite"/>
    </source>
</evidence>
<dbReference type="EMBL" id="AP028219">
    <property type="protein sequence ID" value="BEI94804.1"/>
    <property type="molecule type" value="Genomic_DNA"/>
</dbReference>
<feature type="compositionally biased region" description="Low complexity" evidence="3">
    <location>
        <begin position="299"/>
        <end position="309"/>
    </location>
</feature>
<evidence type="ECO:0008006" key="6">
    <source>
        <dbReference type="Google" id="ProtNLM"/>
    </source>
</evidence>
<dbReference type="GeneID" id="85498674"/>
<feature type="region of interest" description="Disordered" evidence="3">
    <location>
        <begin position="47"/>
        <end position="129"/>
    </location>
</feature>
<feature type="region of interest" description="Disordered" evidence="3">
    <location>
        <begin position="1"/>
        <end position="33"/>
    </location>
</feature>
<feature type="compositionally biased region" description="Low complexity" evidence="3">
    <location>
        <begin position="13"/>
        <end position="29"/>
    </location>
</feature>
<feature type="region of interest" description="Disordered" evidence="3">
    <location>
        <begin position="283"/>
        <end position="323"/>
    </location>
</feature>
<gene>
    <name evidence="4" type="ORF">CcaverHIS019_0703850</name>
</gene>
<accession>A0AA48LA46</accession>
<keyword evidence="5" id="KW-1185">Reference proteome</keyword>
<dbReference type="InterPro" id="IPR016024">
    <property type="entry name" value="ARM-type_fold"/>
</dbReference>
<feature type="region of interest" description="Disordered" evidence="3">
    <location>
        <begin position="1273"/>
        <end position="1309"/>
    </location>
</feature>
<protein>
    <recommendedName>
        <fullName evidence="6">ARM repeat-containing protein</fullName>
    </recommendedName>
</protein>
<dbReference type="GO" id="GO:0019888">
    <property type="term" value="F:protein phosphatase regulator activity"/>
    <property type="evidence" value="ECO:0007669"/>
    <property type="project" value="TreeGrafter"/>
</dbReference>
<dbReference type="RefSeq" id="XP_060460069.1">
    <property type="nucleotide sequence ID" value="XM_060603813.1"/>
</dbReference>
<feature type="compositionally biased region" description="Low complexity" evidence="3">
    <location>
        <begin position="579"/>
        <end position="593"/>
    </location>
</feature>
<sequence length="1367" mass="148439">MQRLSQESVHKLSYNSSRSSSNDGSDSSDVLAARRDELMSQLLTAEYDQDIGKWSSGEMLTRRPSTPPSSDCPVEVNIISATPSHSSTQLTEDALREAQVDGSLRHPPSGSTSRDNDNDDGGAHAWDSVWPAPNAQPVVSFPLQPAMASRFPSAPVSPYVTPSFSPAVVQATRRLSSSPPHSPSPQLAPPFISGKELASSPHLPRRLSETAITRRSDASLSLNSDVGVSATLSSLVLPDHDSQGTLRVPSVTLRLPAITRPAGPRRAHSAQDALGTRARIAAGLSGSPASPQEEDASEASESWSEAHASQRPPTPLPPEPITFASPAFAMYENAIEDDVDDEDMVEPSSPVSWPTGYESTVMDDTLAPGPTEKIDIPHPALAGGLVDEGDLLPSNVLPQIESDVTFDDEGLTTLERIFLLCRSEYSFHRAYAARVLGDLLGDVDPCESVEYVLPLVSSFSLDEDESVKEAFAADLHRVLWYFFSACQVVISEDTTQYEATAASDRDDDLSRSSTNMPESVYHLDHVIRTPGSEMPRDKFEAMFAAAAATQSVDDISHSTAATHQATDGGSPRDESPVITEGTSSGTLTSGTTRSTDHVTDSGTALTSVSFPHADEGEEAKPPMLSADSDKLWPGDYEVVEAPAISVDFFRPMLGTLLLSHNPAVADPVRAGIVAIISRLRGHGLVTTETWGSMSEPEDEDRVKTFLSQTGPHAHVLKAFDGTAKSLVEQELLHGIVLGMGTLSTDVPESLFDNSVEVVGDDDEEYTIDRARDEELFRQQMVHEAALGRALSLSLIGSVSEMYPATEVEQYGFVDEVIRGLDGDVNLRAEAAVAMAAVVKAAPEEAIDRLLPVFELYANDEDDQVRQAACVCLAPLCKRIPQDAARRHFAVQAMTTFMASGDSVRYAALEVLGEVIYTFHSDPEGPPAELISIFCDDQESDGKDCDWDVVASYNFPGVCLTLGSDRWSELRDLFKRIVERAGEGVFRTISAFLHELARILNPESVAEDILPVYHLCLELGDDVRERIFEHIDVLISRLPPALGWQSFLHLSNSWKEDQLGGWRAREQLALHIPSFLETFREHDEVALVLHMMRSALLDKFAAVRDAATYAIPKTYDIVQRSHCSATTFYDMLLEFSHSPRFRQRLTFVRCLREFMRPPPNKRAFEQFFMPALVRLATDILDVRLGLAGAVADLFIIGAFYGDKSIPIPSIIRGIVEILLKDESVDVRNALCEIGVDRWANTDSSVTAGEVLASEMAATDSPGSLIRCVTDALSDGPPDDERVASPHNRAEVPSPALPAMPQDQSDLQDNAGIDPFSESFVRAQISGVMSARSVADDILAAAHRAVTLPEGLEGSPPLSPTLPGVYSPR</sequence>
<dbReference type="GO" id="GO:0005737">
    <property type="term" value="C:cytoplasm"/>
    <property type="evidence" value="ECO:0007669"/>
    <property type="project" value="TreeGrafter"/>
</dbReference>
<proteinExistence type="predicted"/>
<feature type="repeat" description="HEAT" evidence="2">
    <location>
        <begin position="849"/>
        <end position="887"/>
    </location>
</feature>
<evidence type="ECO:0000256" key="2">
    <source>
        <dbReference type="PROSITE-ProRule" id="PRU00103"/>
    </source>
</evidence>
<dbReference type="KEGG" id="ccac:CcaHIS019_0703850"/>
<feature type="compositionally biased region" description="Basic and acidic residues" evidence="3">
    <location>
        <begin position="1277"/>
        <end position="1288"/>
    </location>
</feature>
<dbReference type="InterPro" id="IPR000357">
    <property type="entry name" value="HEAT"/>
</dbReference>
<dbReference type="SUPFAM" id="SSF48371">
    <property type="entry name" value="ARM repeat"/>
    <property type="match status" value="1"/>
</dbReference>
<name>A0AA48LA46_9TREE</name>
<keyword evidence="1" id="KW-0677">Repeat</keyword>
<dbReference type="Gene3D" id="1.25.10.10">
    <property type="entry name" value="Leucine-rich Repeat Variant"/>
    <property type="match status" value="1"/>
</dbReference>
<dbReference type="InterPro" id="IPR021133">
    <property type="entry name" value="HEAT_type_2"/>
</dbReference>
<dbReference type="InterPro" id="IPR051023">
    <property type="entry name" value="PP2A_Regulatory_Subunit_A"/>
</dbReference>
<feature type="region of interest" description="Disordered" evidence="3">
    <location>
        <begin position="171"/>
        <end position="204"/>
    </location>
</feature>
<evidence type="ECO:0000313" key="5">
    <source>
        <dbReference type="Proteomes" id="UP001233271"/>
    </source>
</evidence>
<feature type="compositionally biased region" description="Polar residues" evidence="3">
    <location>
        <begin position="600"/>
        <end position="609"/>
    </location>
</feature>
<feature type="region of interest" description="Disordered" evidence="3">
    <location>
        <begin position="554"/>
        <end position="628"/>
    </location>
</feature>
<feature type="compositionally biased region" description="Polar residues" evidence="3">
    <location>
        <begin position="79"/>
        <end position="91"/>
    </location>
</feature>
<evidence type="ECO:0000256" key="1">
    <source>
        <dbReference type="ARBA" id="ARBA00022737"/>
    </source>
</evidence>
<evidence type="ECO:0000313" key="4">
    <source>
        <dbReference type="EMBL" id="BEI94804.1"/>
    </source>
</evidence>
<dbReference type="Pfam" id="PF02985">
    <property type="entry name" value="HEAT"/>
    <property type="match status" value="1"/>
</dbReference>
<dbReference type="Proteomes" id="UP001233271">
    <property type="component" value="Chromosome 7b"/>
</dbReference>
<dbReference type="InterPro" id="IPR011989">
    <property type="entry name" value="ARM-like"/>
</dbReference>
<organism evidence="4 5">
    <name type="scientific">Cutaneotrichosporon cavernicola</name>
    <dbReference type="NCBI Taxonomy" id="279322"/>
    <lineage>
        <taxon>Eukaryota</taxon>
        <taxon>Fungi</taxon>
        <taxon>Dikarya</taxon>
        <taxon>Basidiomycota</taxon>
        <taxon>Agaricomycotina</taxon>
        <taxon>Tremellomycetes</taxon>
        <taxon>Trichosporonales</taxon>
        <taxon>Trichosporonaceae</taxon>
        <taxon>Cutaneotrichosporon</taxon>
    </lineage>
</organism>
<dbReference type="PROSITE" id="PS50077">
    <property type="entry name" value="HEAT_REPEAT"/>
    <property type="match status" value="1"/>
</dbReference>